<keyword evidence="8" id="KW-0969">Cilium</keyword>
<accession>A0ABV8S8T0</accession>
<dbReference type="InterPro" id="IPR003481">
    <property type="entry name" value="FliD_N"/>
</dbReference>
<dbReference type="PANTHER" id="PTHR30288">
    <property type="entry name" value="FLAGELLAR CAP/ASSEMBLY PROTEIN FLID"/>
    <property type="match status" value="1"/>
</dbReference>
<feature type="domain" description="Flagellar hook-associated protein 2 C-terminal" evidence="7">
    <location>
        <begin position="218"/>
        <end position="492"/>
    </location>
</feature>
<dbReference type="InterPro" id="IPR010809">
    <property type="entry name" value="FliD_C"/>
</dbReference>
<keyword evidence="3" id="KW-0175">Coiled coil</keyword>
<dbReference type="Proteomes" id="UP001595755">
    <property type="component" value="Unassembled WGS sequence"/>
</dbReference>
<dbReference type="RefSeq" id="WP_204602844.1">
    <property type="nucleotide sequence ID" value="NZ_JBHSED010000013.1"/>
</dbReference>
<comment type="caution">
    <text evidence="8">The sequence shown here is derived from an EMBL/GenBank/DDBJ whole genome shotgun (WGS) entry which is preliminary data.</text>
</comment>
<evidence type="ECO:0000313" key="9">
    <source>
        <dbReference type="Proteomes" id="UP001595755"/>
    </source>
</evidence>
<gene>
    <name evidence="8" type="primary">fliD</name>
    <name evidence="8" type="ORF">ACFO1S_08220</name>
</gene>
<comment type="function">
    <text evidence="5">Required for morphogenesis and for the elongation of the flagellar filament by facilitating polymerization of the flagellin monomers at the tip of growing filament. Forms a capping structure, which prevents flagellin subunits (transported through the central channel of the flagellum) from leaking out without polymerization at the distal end.</text>
</comment>
<evidence type="ECO:0000256" key="2">
    <source>
        <dbReference type="ARBA" id="ARBA00011255"/>
    </source>
</evidence>
<evidence type="ECO:0000256" key="3">
    <source>
        <dbReference type="ARBA" id="ARBA00023054"/>
    </source>
</evidence>
<keyword evidence="5" id="KW-0964">Secreted</keyword>
<dbReference type="Pfam" id="PF07195">
    <property type="entry name" value="FliD_C"/>
    <property type="match status" value="1"/>
</dbReference>
<dbReference type="InterPro" id="IPR040026">
    <property type="entry name" value="FliD"/>
</dbReference>
<proteinExistence type="inferred from homology"/>
<evidence type="ECO:0000256" key="4">
    <source>
        <dbReference type="ARBA" id="ARBA00023143"/>
    </source>
</evidence>
<keyword evidence="8" id="KW-0966">Cell projection</keyword>
<evidence type="ECO:0000259" key="7">
    <source>
        <dbReference type="Pfam" id="PF07195"/>
    </source>
</evidence>
<keyword evidence="9" id="KW-1185">Reference proteome</keyword>
<reference evidence="9" key="1">
    <citation type="journal article" date="2019" name="Int. J. Syst. Evol. Microbiol.">
        <title>The Global Catalogue of Microorganisms (GCM) 10K type strain sequencing project: providing services to taxonomists for standard genome sequencing and annotation.</title>
        <authorList>
            <consortium name="The Broad Institute Genomics Platform"/>
            <consortium name="The Broad Institute Genome Sequencing Center for Infectious Disease"/>
            <person name="Wu L."/>
            <person name="Ma J."/>
        </authorList>
    </citation>
    <scope>NUCLEOTIDE SEQUENCE [LARGE SCALE GENOMIC DNA]</scope>
    <source>
        <strain evidence="9">CGMCC 4.1641</strain>
    </source>
</reference>
<sequence length="503" mass="54519">MVTRITGMASGLDVDQLVKDLMKAKRAPLDKLTVQKTTLEWQREQYREINAKIVDFRNNKLFNYGLEGTFNAKQATISGNSSAVSATAKADAVTGSMTIEVTKLAEGATWKSASGAGMGAVDLNTKLKDLGGSFNYTADAEGKITIQTGGSSIVLDENTDTLATLVSKLNNSKDANVNVFLDSRTGEMSITSKTTGDASAINLVSDIFDNFGLVQAAGHDAELKINGISTKRASNTFTENGVEITLNGLSQGNSTTLKVGSNTNQMIDTIKSFVKDYNELMDAINKKLGEERYRTYKPLTSEQKKEMSESEVELWESKAKSGLLKRDSTFTTLVSSFRLSAVTDVNVNGTNVNLSSLGISTGEYQQRGKLIIDETKLRSALEANPDQVIGFFTQRASESEKTPPGASAVNKDNGLFGRLSNIAMFSIQDLATKAGTSRVSTTTDAAFNADSNIGEQLRLLDIRMTDMNKRMLQAENQYYKQFAAMESAINRFSAQSASLFNKS</sequence>
<evidence type="ECO:0000256" key="5">
    <source>
        <dbReference type="RuleBase" id="RU362066"/>
    </source>
</evidence>
<feature type="domain" description="Flagellar hook-associated protein 2 N-terminal" evidence="6">
    <location>
        <begin position="10"/>
        <end position="106"/>
    </location>
</feature>
<dbReference type="Pfam" id="PF02465">
    <property type="entry name" value="FliD_N"/>
    <property type="match status" value="1"/>
</dbReference>
<evidence type="ECO:0000313" key="8">
    <source>
        <dbReference type="EMBL" id="MFC4303435.1"/>
    </source>
</evidence>
<keyword evidence="8" id="KW-0282">Flagellum</keyword>
<dbReference type="PANTHER" id="PTHR30288:SF0">
    <property type="entry name" value="FLAGELLAR HOOK-ASSOCIATED PROTEIN 2"/>
    <property type="match status" value="1"/>
</dbReference>
<comment type="subcellular location">
    <subcellularLocation>
        <location evidence="5">Secreted</location>
    </subcellularLocation>
    <subcellularLocation>
        <location evidence="5">Bacterial flagellum</location>
    </subcellularLocation>
</comment>
<organism evidence="8 9">
    <name type="scientific">Cohnella boryungensis</name>
    <dbReference type="NCBI Taxonomy" id="768479"/>
    <lineage>
        <taxon>Bacteria</taxon>
        <taxon>Bacillati</taxon>
        <taxon>Bacillota</taxon>
        <taxon>Bacilli</taxon>
        <taxon>Bacillales</taxon>
        <taxon>Paenibacillaceae</taxon>
        <taxon>Cohnella</taxon>
    </lineage>
</organism>
<name>A0ABV8S8T0_9BACL</name>
<keyword evidence="4 5" id="KW-0975">Bacterial flagellum</keyword>
<evidence type="ECO:0000256" key="1">
    <source>
        <dbReference type="ARBA" id="ARBA00009764"/>
    </source>
</evidence>
<comment type="similarity">
    <text evidence="1 5">Belongs to the FliD family.</text>
</comment>
<protein>
    <recommendedName>
        <fullName evidence="5">Flagellar hook-associated protein 2</fullName>
        <shortName evidence="5">HAP2</shortName>
    </recommendedName>
    <alternativeName>
        <fullName evidence="5">Flagellar cap protein</fullName>
    </alternativeName>
</protein>
<dbReference type="EMBL" id="JBHSED010000013">
    <property type="protein sequence ID" value="MFC4303435.1"/>
    <property type="molecule type" value="Genomic_DNA"/>
</dbReference>
<comment type="subunit">
    <text evidence="2 5">Homopentamer.</text>
</comment>
<evidence type="ECO:0000259" key="6">
    <source>
        <dbReference type="Pfam" id="PF02465"/>
    </source>
</evidence>